<accession>A0A1H2YED5</accession>
<protein>
    <submittedName>
        <fullName evidence="2">Uncharacterized protein</fullName>
    </submittedName>
</protein>
<keyword evidence="1" id="KW-0472">Membrane</keyword>
<evidence type="ECO:0000313" key="2">
    <source>
        <dbReference type="EMBL" id="SDX03381.1"/>
    </source>
</evidence>
<dbReference type="PROSITE" id="PS51257">
    <property type="entry name" value="PROKAR_LIPOPROTEIN"/>
    <property type="match status" value="1"/>
</dbReference>
<evidence type="ECO:0000256" key="1">
    <source>
        <dbReference type="SAM" id="Phobius"/>
    </source>
</evidence>
<gene>
    <name evidence="2" type="ORF">SAMN05216495_1117</name>
</gene>
<keyword evidence="1" id="KW-1133">Transmembrane helix</keyword>
<feature type="transmembrane region" description="Helical" evidence="1">
    <location>
        <begin position="28"/>
        <end position="54"/>
    </location>
</feature>
<reference evidence="2 3" key="1">
    <citation type="submission" date="2016-10" db="EMBL/GenBank/DDBJ databases">
        <authorList>
            <person name="Varghese N."/>
            <person name="Submissions S."/>
        </authorList>
    </citation>
    <scope>NUCLEOTIDE SEQUENCE [LARGE SCALE GENOMIC DNA]</scope>
    <source>
        <strain evidence="2 3">WCC6</strain>
    </source>
</reference>
<proteinExistence type="predicted"/>
<evidence type="ECO:0000313" key="3">
    <source>
        <dbReference type="Proteomes" id="UP000182379"/>
    </source>
</evidence>
<organism evidence="2 3">
    <name type="scientific">Acidaminococcus fermentans</name>
    <dbReference type="NCBI Taxonomy" id="905"/>
    <lineage>
        <taxon>Bacteria</taxon>
        <taxon>Bacillati</taxon>
        <taxon>Bacillota</taxon>
        <taxon>Negativicutes</taxon>
        <taxon>Acidaminococcales</taxon>
        <taxon>Acidaminococcaceae</taxon>
        <taxon>Acidaminococcus</taxon>
    </lineage>
</organism>
<dbReference type="EMBL" id="FNOP01000011">
    <property type="protein sequence ID" value="SDX03381.1"/>
    <property type="molecule type" value="Genomic_DNA"/>
</dbReference>
<sequence length="57" mass="6197">MNGACWRPRRCGPCEGAAMDRRVIANVILGFGCIALLQEEFFLGAGLIALSCLVRKE</sequence>
<comment type="caution">
    <text evidence="2">The sequence shown here is derived from an EMBL/GenBank/DDBJ whole genome shotgun (WGS) entry which is preliminary data.</text>
</comment>
<dbReference type="AlphaFoldDB" id="A0A1H2YED5"/>
<dbReference type="Proteomes" id="UP000182379">
    <property type="component" value="Unassembled WGS sequence"/>
</dbReference>
<keyword evidence="1" id="KW-0812">Transmembrane</keyword>
<name>A0A1H2YED5_ACIFE</name>